<accession>A0ABU1TSQ6</accession>
<organism evidence="2 3">
    <name type="scientific">Flavobacterium arsenatis</name>
    <dbReference type="NCBI Taxonomy" id="1484332"/>
    <lineage>
        <taxon>Bacteria</taxon>
        <taxon>Pseudomonadati</taxon>
        <taxon>Bacteroidota</taxon>
        <taxon>Flavobacteriia</taxon>
        <taxon>Flavobacteriales</taxon>
        <taxon>Flavobacteriaceae</taxon>
        <taxon>Flavobacterium</taxon>
    </lineage>
</organism>
<dbReference type="RefSeq" id="WP_310027538.1">
    <property type="nucleotide sequence ID" value="NZ_JAVDVI010000013.1"/>
</dbReference>
<keyword evidence="1" id="KW-0472">Membrane</keyword>
<gene>
    <name evidence="2" type="ORF">J2X31_002913</name>
</gene>
<evidence type="ECO:0000313" key="3">
    <source>
        <dbReference type="Proteomes" id="UP001255185"/>
    </source>
</evidence>
<protein>
    <submittedName>
        <fullName evidence="2">Uncharacterized protein</fullName>
    </submittedName>
</protein>
<evidence type="ECO:0000256" key="1">
    <source>
        <dbReference type="SAM" id="Phobius"/>
    </source>
</evidence>
<sequence>MMTGMQNHQMRTAPTPSVGIVFSIICAVLQMVVALVVMLFVGVGWIWKRE</sequence>
<dbReference type="Proteomes" id="UP001255185">
    <property type="component" value="Unassembled WGS sequence"/>
</dbReference>
<keyword evidence="1" id="KW-1133">Transmembrane helix</keyword>
<evidence type="ECO:0000313" key="2">
    <source>
        <dbReference type="EMBL" id="MDR6968887.1"/>
    </source>
</evidence>
<dbReference type="EMBL" id="JAVDVI010000013">
    <property type="protein sequence ID" value="MDR6968887.1"/>
    <property type="molecule type" value="Genomic_DNA"/>
</dbReference>
<comment type="caution">
    <text evidence="2">The sequence shown here is derived from an EMBL/GenBank/DDBJ whole genome shotgun (WGS) entry which is preliminary data.</text>
</comment>
<keyword evidence="1" id="KW-0812">Transmembrane</keyword>
<keyword evidence="3" id="KW-1185">Reference proteome</keyword>
<feature type="transmembrane region" description="Helical" evidence="1">
    <location>
        <begin position="20"/>
        <end position="47"/>
    </location>
</feature>
<name>A0ABU1TSQ6_9FLAO</name>
<proteinExistence type="predicted"/>
<reference evidence="2 3" key="1">
    <citation type="submission" date="2023-07" db="EMBL/GenBank/DDBJ databases">
        <title>Sorghum-associated microbial communities from plants grown in Nebraska, USA.</title>
        <authorList>
            <person name="Schachtman D."/>
        </authorList>
    </citation>
    <scope>NUCLEOTIDE SEQUENCE [LARGE SCALE GENOMIC DNA]</scope>
    <source>
        <strain evidence="2 3">3773</strain>
    </source>
</reference>